<accession>A0AAD5UF17</accession>
<keyword evidence="1 4" id="KW-0812">Transmembrane</keyword>
<dbReference type="SUPFAM" id="SSF90123">
    <property type="entry name" value="ABC transporter transmembrane region"/>
    <property type="match status" value="1"/>
</dbReference>
<evidence type="ECO:0000256" key="4">
    <source>
        <dbReference type="SAM" id="Phobius"/>
    </source>
</evidence>
<dbReference type="EMBL" id="JADGKB010000124">
    <property type="protein sequence ID" value="KAJ3252952.1"/>
    <property type="molecule type" value="Genomic_DNA"/>
</dbReference>
<dbReference type="Gene3D" id="1.20.1560.10">
    <property type="entry name" value="ABC transporter type 1, transmembrane domain"/>
    <property type="match status" value="1"/>
</dbReference>
<evidence type="ECO:0000256" key="1">
    <source>
        <dbReference type="ARBA" id="ARBA00022692"/>
    </source>
</evidence>
<keyword evidence="3 4" id="KW-0472">Membrane</keyword>
<evidence type="ECO:0000313" key="5">
    <source>
        <dbReference type="EMBL" id="KAJ3252952.1"/>
    </source>
</evidence>
<dbReference type="GO" id="GO:0016020">
    <property type="term" value="C:membrane"/>
    <property type="evidence" value="ECO:0007669"/>
    <property type="project" value="InterPro"/>
</dbReference>
<organism evidence="5 6">
    <name type="scientific">Boothiomyces macroporosus</name>
    <dbReference type="NCBI Taxonomy" id="261099"/>
    <lineage>
        <taxon>Eukaryota</taxon>
        <taxon>Fungi</taxon>
        <taxon>Fungi incertae sedis</taxon>
        <taxon>Chytridiomycota</taxon>
        <taxon>Chytridiomycota incertae sedis</taxon>
        <taxon>Chytridiomycetes</taxon>
        <taxon>Rhizophydiales</taxon>
        <taxon>Terramycetaceae</taxon>
        <taxon>Boothiomyces</taxon>
    </lineage>
</organism>
<feature type="transmembrane region" description="Helical" evidence="4">
    <location>
        <begin position="40"/>
        <end position="63"/>
    </location>
</feature>
<dbReference type="InterPro" id="IPR036640">
    <property type="entry name" value="ABC1_TM_sf"/>
</dbReference>
<name>A0AAD5UF17_9FUNG</name>
<dbReference type="Proteomes" id="UP001210925">
    <property type="component" value="Unassembled WGS sequence"/>
</dbReference>
<keyword evidence="2 4" id="KW-1133">Transmembrane helix</keyword>
<feature type="non-terminal residue" evidence="5">
    <location>
        <position position="133"/>
    </location>
</feature>
<comment type="caution">
    <text evidence="5">The sequence shown here is derived from an EMBL/GenBank/DDBJ whole genome shotgun (WGS) entry which is preliminary data.</text>
</comment>
<protein>
    <submittedName>
        <fullName evidence="5">Uncharacterized protein</fullName>
    </submittedName>
</protein>
<gene>
    <name evidence="5" type="ORF">HK103_001051</name>
</gene>
<evidence type="ECO:0000313" key="6">
    <source>
        <dbReference type="Proteomes" id="UP001210925"/>
    </source>
</evidence>
<dbReference type="GO" id="GO:0005524">
    <property type="term" value="F:ATP binding"/>
    <property type="evidence" value="ECO:0007669"/>
    <property type="project" value="InterPro"/>
</dbReference>
<proteinExistence type="predicted"/>
<reference evidence="5" key="1">
    <citation type="submission" date="2020-05" db="EMBL/GenBank/DDBJ databases">
        <title>Phylogenomic resolution of chytrid fungi.</title>
        <authorList>
            <person name="Stajich J.E."/>
            <person name="Amses K."/>
            <person name="Simmons R."/>
            <person name="Seto K."/>
            <person name="Myers J."/>
            <person name="Bonds A."/>
            <person name="Quandt C.A."/>
            <person name="Barry K."/>
            <person name="Liu P."/>
            <person name="Grigoriev I."/>
            <person name="Longcore J.E."/>
            <person name="James T.Y."/>
        </authorList>
    </citation>
    <scope>NUCLEOTIDE SEQUENCE</scope>
    <source>
        <strain evidence="5">PLAUS21</strain>
    </source>
</reference>
<keyword evidence="6" id="KW-1185">Reference proteome</keyword>
<evidence type="ECO:0000256" key="2">
    <source>
        <dbReference type="ARBA" id="ARBA00022989"/>
    </source>
</evidence>
<dbReference type="AlphaFoldDB" id="A0AAD5UF17"/>
<evidence type="ECO:0000256" key="3">
    <source>
        <dbReference type="ARBA" id="ARBA00023136"/>
    </source>
</evidence>
<sequence>MVDIKKIKLSNIQDYFFGIVKENIDQDMDVWYNLYIVNRVINTAVGSFTTILSCFTFVIYSILGNTMNPHVIFPAYLYLDSIAGQLQSLRLVIGAALDTYEGYAIVTDMLNSEEKPEQIITDKESRNVVVLRQ</sequence>